<comment type="caution">
    <text evidence="3">The sequence shown here is derived from an EMBL/GenBank/DDBJ whole genome shotgun (WGS) entry which is preliminary data.</text>
</comment>
<dbReference type="Pfam" id="PF04185">
    <property type="entry name" value="Phosphoesterase"/>
    <property type="match status" value="1"/>
</dbReference>
<dbReference type="Gene3D" id="3.40.720.10">
    <property type="entry name" value="Alkaline Phosphatase, subunit A"/>
    <property type="match status" value="1"/>
</dbReference>
<accession>A0A0F8UL92</accession>
<dbReference type="PANTHER" id="PTHR31956">
    <property type="entry name" value="NON-SPECIFIC PHOSPHOLIPASE C4-RELATED"/>
    <property type="match status" value="1"/>
</dbReference>
<evidence type="ECO:0000256" key="2">
    <source>
        <dbReference type="SAM" id="SignalP"/>
    </source>
</evidence>
<protein>
    <recommendedName>
        <fullName evidence="5">Acid phosphatase</fullName>
    </recommendedName>
</protein>
<evidence type="ECO:0000313" key="4">
    <source>
        <dbReference type="Proteomes" id="UP000034291"/>
    </source>
</evidence>
<dbReference type="OrthoDB" id="5135119at2759"/>
<dbReference type="Proteomes" id="UP000034291">
    <property type="component" value="Unassembled WGS sequence"/>
</dbReference>
<feature type="signal peptide" evidence="2">
    <location>
        <begin position="1"/>
        <end position="17"/>
    </location>
</feature>
<gene>
    <name evidence="3" type="ORF">ARAM_002439</name>
</gene>
<name>A0A0F8UL92_9EURO</name>
<evidence type="ECO:0000313" key="3">
    <source>
        <dbReference type="EMBL" id="KKK20303.1"/>
    </source>
</evidence>
<proteinExistence type="predicted"/>
<evidence type="ECO:0008006" key="5">
    <source>
        <dbReference type="Google" id="ProtNLM"/>
    </source>
</evidence>
<dbReference type="STRING" id="308745.A0A0F8UL92"/>
<evidence type="ECO:0000256" key="1">
    <source>
        <dbReference type="ARBA" id="ARBA00022801"/>
    </source>
</evidence>
<dbReference type="GO" id="GO:0009395">
    <property type="term" value="P:phospholipid catabolic process"/>
    <property type="evidence" value="ECO:0007669"/>
    <property type="project" value="TreeGrafter"/>
</dbReference>
<dbReference type="GO" id="GO:0016788">
    <property type="term" value="F:hydrolase activity, acting on ester bonds"/>
    <property type="evidence" value="ECO:0007669"/>
    <property type="project" value="InterPro"/>
</dbReference>
<keyword evidence="1" id="KW-0378">Hydrolase</keyword>
<reference evidence="3 4" key="1">
    <citation type="submission" date="2015-02" db="EMBL/GenBank/DDBJ databases">
        <title>Draft Genome Sequences of Two Closely-Related Aflatoxigenic Aspergillus Species Obtained from the Cote d'Ivoire.</title>
        <authorList>
            <person name="Moore G.G."/>
            <person name="Beltz S.B."/>
            <person name="Mack B.M."/>
        </authorList>
    </citation>
    <scope>NUCLEOTIDE SEQUENCE [LARGE SCALE GENOMIC DNA]</scope>
    <source>
        <strain evidence="3 4">SRRC1468</strain>
    </source>
</reference>
<keyword evidence="4" id="KW-1185">Reference proteome</keyword>
<dbReference type="AlphaFoldDB" id="A0A0F8UL92"/>
<feature type="chain" id="PRO_5002528804" description="Acid phosphatase" evidence="2">
    <location>
        <begin position="18"/>
        <end position="342"/>
    </location>
</feature>
<dbReference type="EMBL" id="JZBS01002061">
    <property type="protein sequence ID" value="KKK20303.1"/>
    <property type="molecule type" value="Genomic_DNA"/>
</dbReference>
<organism evidence="3 4">
    <name type="scientific">Aspergillus rambellii</name>
    <dbReference type="NCBI Taxonomy" id="308745"/>
    <lineage>
        <taxon>Eukaryota</taxon>
        <taxon>Fungi</taxon>
        <taxon>Dikarya</taxon>
        <taxon>Ascomycota</taxon>
        <taxon>Pezizomycotina</taxon>
        <taxon>Eurotiomycetes</taxon>
        <taxon>Eurotiomycetidae</taxon>
        <taxon>Eurotiales</taxon>
        <taxon>Aspergillaceae</taxon>
        <taxon>Aspergillus</taxon>
        <taxon>Aspergillus subgen. Nidulantes</taxon>
    </lineage>
</organism>
<keyword evidence="2" id="KW-0732">Signal</keyword>
<dbReference type="InterPro" id="IPR007312">
    <property type="entry name" value="Phosphoesterase"/>
</dbReference>
<dbReference type="PANTHER" id="PTHR31956:SF8">
    <property type="entry name" value="ACID PHOSPHATASE PHOA (AFU_ORTHOLOGUE AFUA_1G03570)"/>
    <property type="match status" value="1"/>
</dbReference>
<dbReference type="InterPro" id="IPR017850">
    <property type="entry name" value="Alkaline_phosphatase_core_sf"/>
</dbReference>
<sequence length="342" mass="38764">MKLSMSLVLAGLSLTAAMPFESRSSHKTKVKGKWFERFVVIVLENTNKDVTFGDPYFLNLTNMGMVLGGYHGTTHPSQPNYITMVSNTIAGGVFTDADANTTQASVIDLFEPAGITWKAYMEGYSPLDNGDCNPYSEDKTTLYVRKHNPFMSFDNIRNNLTRCQNIVNAEENFAKDVALGADAPNYMFYTPNLKNDAHDTNISYAAKDVQYLVDTMLLNKEFMKDTLILITFDENMIYLNPNFGQPNSIYTLVLGNDTVKCYDCVDQQYYNHFSQVVTLERNWNLTTLPQPDGSEEGWDQWMRPFGMLRSRHDDVCAYAPCDEYYDGKSPKAADGNWGDQDY</sequence>